<accession>A0A1N7N9J6</accession>
<dbReference type="STRING" id="477680.SAMN05421788_102265"/>
<sequence>MRKISMFVIALFAFVACSKEGAKNEPSIIICPGFDCTCDPFIATYQWDSKVVLVRGFANPACNFVPFYLNQDSTEFTLPAGYTYDKFISEATLVNRVSLCGDTGTKK</sequence>
<proteinExistence type="predicted"/>
<dbReference type="RefSeq" id="WP_096511049.1">
    <property type="nucleotide sequence ID" value="NZ_AP017422.1"/>
</dbReference>
<keyword evidence="3" id="KW-1185">Reference proteome</keyword>
<evidence type="ECO:0000256" key="1">
    <source>
        <dbReference type="SAM" id="SignalP"/>
    </source>
</evidence>
<evidence type="ECO:0000313" key="2">
    <source>
        <dbReference type="EMBL" id="SIS94928.1"/>
    </source>
</evidence>
<feature type="signal peptide" evidence="1">
    <location>
        <begin position="1"/>
        <end position="18"/>
    </location>
</feature>
<evidence type="ECO:0000313" key="3">
    <source>
        <dbReference type="Proteomes" id="UP000186917"/>
    </source>
</evidence>
<dbReference type="PROSITE" id="PS51257">
    <property type="entry name" value="PROKAR_LIPOPROTEIN"/>
    <property type="match status" value="1"/>
</dbReference>
<gene>
    <name evidence="2" type="ORF">SAMN05421788_102265</name>
</gene>
<name>A0A1N7N9J6_9BACT</name>
<protein>
    <submittedName>
        <fullName evidence="2">Uncharacterized protein</fullName>
    </submittedName>
</protein>
<reference evidence="3" key="1">
    <citation type="submission" date="2017-01" db="EMBL/GenBank/DDBJ databases">
        <authorList>
            <person name="Varghese N."/>
            <person name="Submissions S."/>
        </authorList>
    </citation>
    <scope>NUCLEOTIDE SEQUENCE [LARGE SCALE GENOMIC DNA]</scope>
    <source>
        <strain evidence="3">DSM 21054</strain>
    </source>
</reference>
<dbReference type="AlphaFoldDB" id="A0A1N7N9J6"/>
<feature type="chain" id="PRO_5012365404" evidence="1">
    <location>
        <begin position="19"/>
        <end position="107"/>
    </location>
</feature>
<dbReference type="OrthoDB" id="680063at2"/>
<keyword evidence="1" id="KW-0732">Signal</keyword>
<organism evidence="2 3">
    <name type="scientific">Filimonas lacunae</name>
    <dbReference type="NCBI Taxonomy" id="477680"/>
    <lineage>
        <taxon>Bacteria</taxon>
        <taxon>Pseudomonadati</taxon>
        <taxon>Bacteroidota</taxon>
        <taxon>Chitinophagia</taxon>
        <taxon>Chitinophagales</taxon>
        <taxon>Chitinophagaceae</taxon>
        <taxon>Filimonas</taxon>
    </lineage>
</organism>
<dbReference type="Proteomes" id="UP000186917">
    <property type="component" value="Unassembled WGS sequence"/>
</dbReference>
<dbReference type="EMBL" id="FTOR01000002">
    <property type="protein sequence ID" value="SIS94928.1"/>
    <property type="molecule type" value="Genomic_DNA"/>
</dbReference>